<dbReference type="PANTHER" id="PTHR37293:SF5">
    <property type="entry name" value="DNA REPLICATION PROTEIN"/>
    <property type="match status" value="1"/>
</dbReference>
<gene>
    <name evidence="4" type="ORF">E4663_06885</name>
</gene>
<dbReference type="InterPro" id="IPR034829">
    <property type="entry name" value="DnaD-like_sf"/>
</dbReference>
<dbReference type="InterPro" id="IPR006343">
    <property type="entry name" value="DnaB/C_C"/>
</dbReference>
<evidence type="ECO:0000313" key="4">
    <source>
        <dbReference type="EMBL" id="TGB04709.1"/>
    </source>
</evidence>
<name>A0A4Z0H4J6_9BACI</name>
<proteinExistence type="inferred from homology"/>
<comment type="caution">
    <text evidence="4">The sequence shown here is derived from an EMBL/GenBank/DDBJ whole genome shotgun (WGS) entry which is preliminary data.</text>
</comment>
<dbReference type="PANTHER" id="PTHR37293">
    <property type="entry name" value="PHAGE REPLICATION PROTEIN-RELATED"/>
    <property type="match status" value="1"/>
</dbReference>
<dbReference type="Pfam" id="PF07261">
    <property type="entry name" value="DnaB_2"/>
    <property type="match status" value="1"/>
</dbReference>
<sequence length="273" mass="31613">MAKFRQVYTEFWDDAKVQEEMTPEDKLFYLYLLTNPSTTQTGIYQLTRKKAAFELGYSIEAVKALFDRFENYHKLICYNEDTREVALLNWGKYNLNKGGKPIVDCVKKELADVKDRSLIQLVGENVKNAPLKDLYDTYHDTLTTRGQEKEEEEEKEKEEKYKEEEEAREVDSIIKALVDNHLVTPGGLTATLLDDLNDVLNNFGFEDPEEMVYKGIQDAVRGNGRTWKFVYNKLNLWRKQEITSIEQLKDADLSGKPQRSGRSVDWKGLDVSG</sequence>
<protein>
    <submittedName>
        <fullName evidence="4">DnaD domain protein</fullName>
    </submittedName>
</protein>
<dbReference type="Gene3D" id="1.10.10.630">
    <property type="entry name" value="DnaD domain-like"/>
    <property type="match status" value="1"/>
</dbReference>
<dbReference type="RefSeq" id="WP_135327065.1">
    <property type="nucleotide sequence ID" value="NZ_SRJC01000001.1"/>
</dbReference>
<evidence type="ECO:0000259" key="3">
    <source>
        <dbReference type="Pfam" id="PF07261"/>
    </source>
</evidence>
<accession>A0A4Z0H4J6</accession>
<feature type="compositionally biased region" description="Basic and acidic residues" evidence="2">
    <location>
        <begin position="262"/>
        <end position="273"/>
    </location>
</feature>
<feature type="region of interest" description="Disordered" evidence="2">
    <location>
        <begin position="253"/>
        <end position="273"/>
    </location>
</feature>
<feature type="domain" description="DnaB/C C-terminal" evidence="3">
    <location>
        <begin position="188"/>
        <end position="250"/>
    </location>
</feature>
<dbReference type="AlphaFoldDB" id="A0A4Z0H4J6"/>
<evidence type="ECO:0000313" key="5">
    <source>
        <dbReference type="Proteomes" id="UP000297982"/>
    </source>
</evidence>
<evidence type="ECO:0000256" key="1">
    <source>
        <dbReference type="ARBA" id="ARBA00093462"/>
    </source>
</evidence>
<keyword evidence="5" id="KW-1185">Reference proteome</keyword>
<dbReference type="InterPro" id="IPR053162">
    <property type="entry name" value="DnaD"/>
</dbReference>
<evidence type="ECO:0000256" key="2">
    <source>
        <dbReference type="SAM" id="MobiDB-lite"/>
    </source>
</evidence>
<reference evidence="4 5" key="1">
    <citation type="journal article" date="2003" name="Int. J. Syst. Evol. Microbiol.">
        <title>Halobacillus salinus sp. nov., isolated from a salt lake on the coast of the East Sea in Korea.</title>
        <authorList>
            <person name="Yoon J.H."/>
            <person name="Kang K.H."/>
            <person name="Park Y.H."/>
        </authorList>
    </citation>
    <scope>NUCLEOTIDE SEQUENCE [LARGE SCALE GENOMIC DNA]</scope>
    <source>
        <strain evidence="4 5">HSL-3</strain>
    </source>
</reference>
<dbReference type="NCBIfam" id="TIGR01446">
    <property type="entry name" value="DnaD_dom"/>
    <property type="match status" value="1"/>
</dbReference>
<dbReference type="EMBL" id="SRJC01000001">
    <property type="protein sequence ID" value="TGB04709.1"/>
    <property type="molecule type" value="Genomic_DNA"/>
</dbReference>
<organism evidence="4 5">
    <name type="scientific">Halobacillus salinus</name>
    <dbReference type="NCBI Taxonomy" id="192814"/>
    <lineage>
        <taxon>Bacteria</taxon>
        <taxon>Bacillati</taxon>
        <taxon>Bacillota</taxon>
        <taxon>Bacilli</taxon>
        <taxon>Bacillales</taxon>
        <taxon>Bacillaceae</taxon>
        <taxon>Halobacillus</taxon>
    </lineage>
</organism>
<dbReference type="Proteomes" id="UP000297982">
    <property type="component" value="Unassembled WGS sequence"/>
</dbReference>
<comment type="similarity">
    <text evidence="1">Belongs to the DnaB/DnaD family.</text>
</comment>
<feature type="region of interest" description="Disordered" evidence="2">
    <location>
        <begin position="143"/>
        <end position="164"/>
    </location>
</feature>